<evidence type="ECO:0000313" key="3">
    <source>
        <dbReference type="Proteomes" id="UP000193207"/>
    </source>
</evidence>
<organism evidence="2 3">
    <name type="scientific">Roseovarius halotolerans</name>
    <dbReference type="NCBI Taxonomy" id="505353"/>
    <lineage>
        <taxon>Bacteria</taxon>
        <taxon>Pseudomonadati</taxon>
        <taxon>Pseudomonadota</taxon>
        <taxon>Alphaproteobacteria</taxon>
        <taxon>Rhodobacterales</taxon>
        <taxon>Roseobacteraceae</taxon>
        <taxon>Roseovarius</taxon>
    </lineage>
</organism>
<feature type="region of interest" description="Disordered" evidence="1">
    <location>
        <begin position="53"/>
        <end position="74"/>
    </location>
</feature>
<reference evidence="2 3" key="1">
    <citation type="submission" date="2017-03" db="EMBL/GenBank/DDBJ databases">
        <authorList>
            <person name="Afonso C.L."/>
            <person name="Miller P.J."/>
            <person name="Scott M.A."/>
            <person name="Spackman E."/>
            <person name="Goraichik I."/>
            <person name="Dimitrov K.M."/>
            <person name="Suarez D.L."/>
            <person name="Swayne D.E."/>
        </authorList>
    </citation>
    <scope>NUCLEOTIDE SEQUENCE [LARGE SCALE GENOMIC DNA]</scope>
    <source>
        <strain evidence="2 3">CECT 8110</strain>
    </source>
</reference>
<protein>
    <submittedName>
        <fullName evidence="2">Uncharacterized protein</fullName>
    </submittedName>
</protein>
<feature type="compositionally biased region" description="Basic and acidic residues" evidence="1">
    <location>
        <begin position="57"/>
        <end position="74"/>
    </location>
</feature>
<keyword evidence="3" id="KW-1185">Reference proteome</keyword>
<dbReference type="Proteomes" id="UP000193207">
    <property type="component" value="Unassembled WGS sequence"/>
</dbReference>
<name>A0A1X6ZBE6_9RHOB</name>
<sequence>MIGVRKSDAMHHHTRATGDSIVRHKMCVTITNVHRGNVAPIFLRRASFRSDKRHGRYHQDDERQNMSHSCKSEKTHTSRTLSWLKKRDCQQRSRIHFVTIIKPLRCWFFLTFQRWNIAPSDKWWVSLRPDMRHLPKGSPERSRFLSKTKLKCNDVHYPVSQEPWLEKFEQPIQFHRESSSFKYYELRSVVASVVPATFKMVAAT</sequence>
<dbReference type="AlphaFoldDB" id="A0A1X6ZBE6"/>
<evidence type="ECO:0000256" key="1">
    <source>
        <dbReference type="SAM" id="MobiDB-lite"/>
    </source>
</evidence>
<dbReference type="EMBL" id="FWFU01000003">
    <property type="protein sequence ID" value="SLN46269.1"/>
    <property type="molecule type" value="Genomic_DNA"/>
</dbReference>
<accession>A0A1X6ZBE6</accession>
<evidence type="ECO:0000313" key="2">
    <source>
        <dbReference type="EMBL" id="SLN46269.1"/>
    </source>
</evidence>
<proteinExistence type="predicted"/>
<gene>
    <name evidence="2" type="ORF">ROH8110_02467</name>
</gene>